<name>A0A1H3CEH7_9PSEU</name>
<accession>A0A1H3CEH7</accession>
<dbReference type="Proteomes" id="UP000199515">
    <property type="component" value="Unassembled WGS sequence"/>
</dbReference>
<dbReference type="RefSeq" id="WP_091289145.1">
    <property type="nucleotide sequence ID" value="NZ_FNON01000003.1"/>
</dbReference>
<evidence type="ECO:0000313" key="2">
    <source>
        <dbReference type="Proteomes" id="UP000199515"/>
    </source>
</evidence>
<reference evidence="1 2" key="1">
    <citation type="submission" date="2016-10" db="EMBL/GenBank/DDBJ databases">
        <authorList>
            <person name="de Groot N.N."/>
        </authorList>
    </citation>
    <scope>NUCLEOTIDE SEQUENCE [LARGE SCALE GENOMIC DNA]</scope>
    <source>
        <strain evidence="1 2">CPCC 202699</strain>
    </source>
</reference>
<gene>
    <name evidence="1" type="ORF">SAMN05421504_1035</name>
</gene>
<evidence type="ECO:0000313" key="1">
    <source>
        <dbReference type="EMBL" id="SDX52440.1"/>
    </source>
</evidence>
<proteinExistence type="predicted"/>
<dbReference type="AlphaFoldDB" id="A0A1H3CEH7"/>
<dbReference type="EMBL" id="FNON01000003">
    <property type="protein sequence ID" value="SDX52440.1"/>
    <property type="molecule type" value="Genomic_DNA"/>
</dbReference>
<sequence length="60" mass="6393">MTITTPLLLLVGTLGFAAGALISAQIATWSLKAREAKLTADRKRLNALRHAGNLAPPRLQ</sequence>
<organism evidence="1 2">
    <name type="scientific">Amycolatopsis xylanica</name>
    <dbReference type="NCBI Taxonomy" id="589385"/>
    <lineage>
        <taxon>Bacteria</taxon>
        <taxon>Bacillati</taxon>
        <taxon>Actinomycetota</taxon>
        <taxon>Actinomycetes</taxon>
        <taxon>Pseudonocardiales</taxon>
        <taxon>Pseudonocardiaceae</taxon>
        <taxon>Amycolatopsis</taxon>
    </lineage>
</organism>
<protein>
    <submittedName>
        <fullName evidence="1">Uncharacterized protein</fullName>
    </submittedName>
</protein>
<keyword evidence="2" id="KW-1185">Reference proteome</keyword>